<evidence type="ECO:0000259" key="1">
    <source>
        <dbReference type="Pfam" id="PF01370"/>
    </source>
</evidence>
<keyword evidence="3" id="KW-1185">Reference proteome</keyword>
<dbReference type="Proteomes" id="UP001604043">
    <property type="component" value="Unassembled WGS sequence"/>
</dbReference>
<dbReference type="RefSeq" id="WP_394009724.1">
    <property type="nucleotide sequence ID" value="NZ_JBAFUR010000004.1"/>
</dbReference>
<dbReference type="EMBL" id="JBAFUR010000004">
    <property type="protein sequence ID" value="MFG1253774.1"/>
    <property type="molecule type" value="Genomic_DNA"/>
</dbReference>
<dbReference type="InterPro" id="IPR001509">
    <property type="entry name" value="Epimerase_deHydtase"/>
</dbReference>
<gene>
    <name evidence="2" type="ORF">V5F30_16300</name>
</gene>
<dbReference type="Gene3D" id="3.40.50.720">
    <property type="entry name" value="NAD(P)-binding Rossmann-like Domain"/>
    <property type="match status" value="1"/>
</dbReference>
<dbReference type="PANTHER" id="PTHR43245">
    <property type="entry name" value="BIFUNCTIONAL POLYMYXIN RESISTANCE PROTEIN ARNA"/>
    <property type="match status" value="1"/>
</dbReference>
<comment type="caution">
    <text evidence="2">The sequence shown here is derived from an EMBL/GenBank/DDBJ whole genome shotgun (WGS) entry which is preliminary data.</text>
</comment>
<dbReference type="SUPFAM" id="SSF51735">
    <property type="entry name" value="NAD(P)-binding Rossmann-fold domains"/>
    <property type="match status" value="1"/>
</dbReference>
<dbReference type="InterPro" id="IPR050177">
    <property type="entry name" value="Lipid_A_modif_metabolic_enz"/>
</dbReference>
<dbReference type="PANTHER" id="PTHR43245:SF55">
    <property type="entry name" value="NAD(P)-BINDING DOMAIN-CONTAINING PROTEIN"/>
    <property type="match status" value="1"/>
</dbReference>
<protein>
    <submittedName>
        <fullName evidence="2">NAD(P)-dependent oxidoreductase</fullName>
    </submittedName>
</protein>
<accession>A0ABW6ZJH7</accession>
<evidence type="ECO:0000313" key="2">
    <source>
        <dbReference type="EMBL" id="MFG1253774.1"/>
    </source>
</evidence>
<dbReference type="Pfam" id="PF01370">
    <property type="entry name" value="Epimerase"/>
    <property type="match status" value="1"/>
</dbReference>
<sequence length="300" mass="32298">MFENVLITGANGLLGRAVVKEMQGRARVTGFDLKAGDAPISWETGNLTDAAAVARAVKGKDAILQIAAIPNIWSGGGEKIMQVNVVGLYLLLEAAEAAGVRRVVICSSDSVLGYTVREGKMVPPSYLPVDLAHPLNPTDPYALSKLMGEEAGRSFATRGMEIVVLRPVFVAYPEMYGEIRARAAAPDTYRGTPAGGPSSAGGGPCWHHVDPRDAARAFRLALEMKNVTFERFLLCANVTLSPEPTLERLARLLGRTPEVRRPEVYARNPFAPIYDLDPVRERLGFDAEFDARAIAIPAAA</sequence>
<evidence type="ECO:0000313" key="3">
    <source>
        <dbReference type="Proteomes" id="UP001604043"/>
    </source>
</evidence>
<organism evidence="2 3">
    <name type="scientific">Xanthobacter aminoxidans</name>
    <dbReference type="NCBI Taxonomy" id="186280"/>
    <lineage>
        <taxon>Bacteria</taxon>
        <taxon>Pseudomonadati</taxon>
        <taxon>Pseudomonadota</taxon>
        <taxon>Alphaproteobacteria</taxon>
        <taxon>Hyphomicrobiales</taxon>
        <taxon>Xanthobacteraceae</taxon>
        <taxon>Xanthobacter</taxon>
    </lineage>
</organism>
<name>A0ABW6ZJH7_9HYPH</name>
<feature type="domain" description="NAD-dependent epimerase/dehydratase" evidence="1">
    <location>
        <begin position="5"/>
        <end position="225"/>
    </location>
</feature>
<dbReference type="InterPro" id="IPR036291">
    <property type="entry name" value="NAD(P)-bd_dom_sf"/>
</dbReference>
<reference evidence="2 3" key="1">
    <citation type="submission" date="2024-02" db="EMBL/GenBank/DDBJ databases">
        <title>Expansion and revision of Xanthobacter and proposal of Roseixanthobacter gen. nov.</title>
        <authorList>
            <person name="Soltysiak M.P.M."/>
            <person name="Jalihal A."/>
            <person name="Ory A."/>
            <person name="Chrisophersen C."/>
            <person name="Lee A.D."/>
            <person name="Boulton J."/>
            <person name="Springer M."/>
        </authorList>
    </citation>
    <scope>NUCLEOTIDE SEQUENCE [LARGE SCALE GENOMIC DNA]</scope>
    <source>
        <strain evidence="2 3">CB5</strain>
    </source>
</reference>
<proteinExistence type="predicted"/>